<evidence type="ECO:0000313" key="1">
    <source>
        <dbReference type="EMBL" id="CAB4964740.1"/>
    </source>
</evidence>
<proteinExistence type="predicted"/>
<dbReference type="AlphaFoldDB" id="A0A6J7L8Z9"/>
<gene>
    <name evidence="1" type="ORF">UFOPK3879_00954</name>
</gene>
<name>A0A6J7L8Z9_9ZZZZ</name>
<sequence>MSSGEIQKVDPSDLLEATKQELLATKQELRTACDAVYGSSAELGELRAQLNLAKDEIRAAHDRNGLILNSFTWKLGHLLMTPWRVFLRVFKIHKK</sequence>
<protein>
    <submittedName>
        <fullName evidence="1">Unannotated protein</fullName>
    </submittedName>
</protein>
<accession>A0A6J7L8Z9</accession>
<reference evidence="1" key="1">
    <citation type="submission" date="2020-05" db="EMBL/GenBank/DDBJ databases">
        <authorList>
            <person name="Chiriac C."/>
            <person name="Salcher M."/>
            <person name="Ghai R."/>
            <person name="Kavagutti S V."/>
        </authorList>
    </citation>
    <scope>NUCLEOTIDE SEQUENCE</scope>
</reference>
<dbReference type="EMBL" id="CAFBNR010000043">
    <property type="protein sequence ID" value="CAB4964740.1"/>
    <property type="molecule type" value="Genomic_DNA"/>
</dbReference>
<organism evidence="1">
    <name type="scientific">freshwater metagenome</name>
    <dbReference type="NCBI Taxonomy" id="449393"/>
    <lineage>
        <taxon>unclassified sequences</taxon>
        <taxon>metagenomes</taxon>
        <taxon>ecological metagenomes</taxon>
    </lineage>
</organism>